<evidence type="ECO:0000313" key="4">
    <source>
        <dbReference type="Proteomes" id="UP000272025"/>
    </source>
</evidence>
<evidence type="ECO:0000256" key="2">
    <source>
        <dbReference type="SAM" id="Phobius"/>
    </source>
</evidence>
<feature type="region of interest" description="Disordered" evidence="1">
    <location>
        <begin position="35"/>
        <end position="54"/>
    </location>
</feature>
<dbReference type="AlphaFoldDB" id="A0A3N2Q412"/>
<accession>A0A3N2Q412</accession>
<dbReference type="RefSeq" id="XP_028469253.1">
    <property type="nucleotide sequence ID" value="XM_028606617.1"/>
</dbReference>
<dbReference type="Proteomes" id="UP000272025">
    <property type="component" value="Unassembled WGS sequence"/>
</dbReference>
<sequence length="142" mass="15909">MMFCFLKQQHHRSFAHRCPCHKESPPLRVRSCVPSTIHQSTSPPARPPAHSSLANTTSRPAGLPFVVWSVLFCLSLALPFCLSWLQVRKALRHPFRGQSETDLTTSECSVPRRSYGSRMGRSNTEGSVISGTYDDHPMTPVF</sequence>
<feature type="compositionally biased region" description="Polar residues" evidence="1">
    <location>
        <begin position="120"/>
        <end position="130"/>
    </location>
</feature>
<organism evidence="3 4">
    <name type="scientific">Sodiomyces alkalinus (strain CBS 110278 / VKM F-3762 / F11)</name>
    <name type="common">Alkaliphilic filamentous fungus</name>
    <dbReference type="NCBI Taxonomy" id="1314773"/>
    <lineage>
        <taxon>Eukaryota</taxon>
        <taxon>Fungi</taxon>
        <taxon>Dikarya</taxon>
        <taxon>Ascomycota</taxon>
        <taxon>Pezizomycotina</taxon>
        <taxon>Sordariomycetes</taxon>
        <taxon>Hypocreomycetidae</taxon>
        <taxon>Glomerellales</taxon>
        <taxon>Plectosphaerellaceae</taxon>
        <taxon>Sodiomyces</taxon>
    </lineage>
</organism>
<evidence type="ECO:0000313" key="3">
    <source>
        <dbReference type="EMBL" id="ROT41447.1"/>
    </source>
</evidence>
<keyword evidence="4" id="KW-1185">Reference proteome</keyword>
<evidence type="ECO:0000256" key="1">
    <source>
        <dbReference type="SAM" id="MobiDB-lite"/>
    </source>
</evidence>
<dbReference type="EMBL" id="ML119052">
    <property type="protein sequence ID" value="ROT41447.1"/>
    <property type="molecule type" value="Genomic_DNA"/>
</dbReference>
<feature type="transmembrane region" description="Helical" evidence="2">
    <location>
        <begin position="65"/>
        <end position="85"/>
    </location>
</feature>
<dbReference type="GeneID" id="39575095"/>
<gene>
    <name evidence="3" type="ORF">SODALDRAFT_119792</name>
</gene>
<name>A0A3N2Q412_SODAK</name>
<keyword evidence="2" id="KW-0472">Membrane</keyword>
<reference evidence="3 4" key="1">
    <citation type="journal article" date="2018" name="Mol. Ecol.">
        <title>The obligate alkalophilic soda-lake fungus Sodiomyces alkalinus has shifted to a protein diet.</title>
        <authorList>
            <person name="Grum-Grzhimaylo A.A."/>
            <person name="Falkoski D.L."/>
            <person name="van den Heuvel J."/>
            <person name="Valero-Jimenez C.A."/>
            <person name="Min B."/>
            <person name="Choi I.G."/>
            <person name="Lipzen A."/>
            <person name="Daum C.G."/>
            <person name="Aanen D.K."/>
            <person name="Tsang A."/>
            <person name="Henrissat B."/>
            <person name="Bilanenko E.N."/>
            <person name="de Vries R.P."/>
            <person name="van Kan J.A.L."/>
            <person name="Grigoriev I.V."/>
            <person name="Debets A.J.M."/>
        </authorList>
    </citation>
    <scope>NUCLEOTIDE SEQUENCE [LARGE SCALE GENOMIC DNA]</scope>
    <source>
        <strain evidence="3 4">F11</strain>
    </source>
</reference>
<keyword evidence="2" id="KW-1133">Transmembrane helix</keyword>
<feature type="region of interest" description="Disordered" evidence="1">
    <location>
        <begin position="106"/>
        <end position="130"/>
    </location>
</feature>
<keyword evidence="2" id="KW-0812">Transmembrane</keyword>
<protein>
    <submittedName>
        <fullName evidence="3">Uncharacterized protein</fullName>
    </submittedName>
</protein>
<proteinExistence type="predicted"/>